<dbReference type="EMBL" id="BLAH01000036">
    <property type="protein sequence ID" value="GES35966.1"/>
    <property type="molecule type" value="Genomic_DNA"/>
</dbReference>
<name>A0ABQ0YHE6_9NOCA</name>
<evidence type="ECO:0000259" key="1">
    <source>
        <dbReference type="Pfam" id="PF06114"/>
    </source>
</evidence>
<accession>A0ABQ0YHE6</accession>
<dbReference type="Pfam" id="PF06114">
    <property type="entry name" value="Peptidase_M78"/>
    <property type="match status" value="1"/>
</dbReference>
<dbReference type="InterPro" id="IPR010359">
    <property type="entry name" value="IrrE_HExxH"/>
</dbReference>
<reference evidence="2 3" key="1">
    <citation type="journal article" date="2018" name="Biodegradation">
        <title>1,4-Dioxane degradation characteristics of Rhodococcus aetherivorans JCM 14343.</title>
        <authorList>
            <person name="Inoue D."/>
            <person name="Tsunoda T."/>
            <person name="Yamamoto N."/>
            <person name="Ike M."/>
            <person name="Sei K."/>
        </authorList>
    </citation>
    <scope>NUCLEOTIDE SEQUENCE [LARGE SCALE GENOMIC DNA]</scope>
    <source>
        <strain evidence="2 3">JCM 14343</strain>
    </source>
</reference>
<evidence type="ECO:0000313" key="2">
    <source>
        <dbReference type="EMBL" id="GES35966.1"/>
    </source>
</evidence>
<feature type="domain" description="IrrE N-terminal-like" evidence="1">
    <location>
        <begin position="44"/>
        <end position="132"/>
    </location>
</feature>
<organism evidence="2 3">
    <name type="scientific">Rhodococcus aetherivorans</name>
    <dbReference type="NCBI Taxonomy" id="191292"/>
    <lineage>
        <taxon>Bacteria</taxon>
        <taxon>Bacillati</taxon>
        <taxon>Actinomycetota</taxon>
        <taxon>Actinomycetes</taxon>
        <taxon>Mycobacteriales</taxon>
        <taxon>Nocardiaceae</taxon>
        <taxon>Rhodococcus</taxon>
    </lineage>
</organism>
<dbReference type="RefSeq" id="WP_152103815.1">
    <property type="nucleotide sequence ID" value="NZ_BAAAYP010000124.1"/>
</dbReference>
<dbReference type="Proteomes" id="UP000325466">
    <property type="component" value="Unassembled WGS sequence"/>
</dbReference>
<evidence type="ECO:0000313" key="3">
    <source>
        <dbReference type="Proteomes" id="UP000325466"/>
    </source>
</evidence>
<keyword evidence="3" id="KW-1185">Reference proteome</keyword>
<proteinExistence type="predicted"/>
<sequence length="155" mass="18322">MGRITLVRHRERWHPWRHVGKHYPHISVTCAHRLTDGRRGSWTEDGIYIDRDLTQVERRCALAHEIVHLERGPLPTDPRLAAIEERVVSIIAARRLIPLDDLTEALMWVSLEDQAELADELWVDMPTLRIRLRHLAHEERAHINQELARRQPWNN</sequence>
<protein>
    <submittedName>
        <fullName evidence="2">Phage protein</fullName>
    </submittedName>
</protein>
<gene>
    <name evidence="2" type="ORF">RAJCM14343_1215</name>
</gene>
<comment type="caution">
    <text evidence="2">The sequence shown here is derived from an EMBL/GenBank/DDBJ whole genome shotgun (WGS) entry which is preliminary data.</text>
</comment>